<proteinExistence type="inferred from homology"/>
<evidence type="ECO:0000313" key="15">
    <source>
        <dbReference type="EnsemblMetazoa" id="HelroP182551"/>
    </source>
</evidence>
<dbReference type="Gene3D" id="1.20.140.100">
    <property type="entry name" value="Dynein heavy chain, N-terminal domain 2"/>
    <property type="match status" value="1"/>
</dbReference>
<evidence type="ECO:0000256" key="6">
    <source>
        <dbReference type="ARBA" id="ARBA00022741"/>
    </source>
</evidence>
<evidence type="ECO:0000256" key="3">
    <source>
        <dbReference type="ARBA" id="ARBA00022490"/>
    </source>
</evidence>
<reference evidence="15" key="3">
    <citation type="submission" date="2015-06" db="UniProtKB">
        <authorList>
            <consortium name="EnsemblMetazoa"/>
        </authorList>
    </citation>
    <scope>IDENTIFICATION</scope>
</reference>
<evidence type="ECO:0000256" key="7">
    <source>
        <dbReference type="ARBA" id="ARBA00022840"/>
    </source>
</evidence>
<dbReference type="EMBL" id="AMQM01008247">
    <property type="status" value="NOT_ANNOTATED_CDS"/>
    <property type="molecule type" value="Genomic_DNA"/>
</dbReference>
<feature type="domain" description="Dynein heavy chain linker" evidence="13">
    <location>
        <begin position="855"/>
        <end position="986"/>
    </location>
</feature>
<dbReference type="CTD" id="20208572"/>
<dbReference type="PANTHER" id="PTHR45703:SF36">
    <property type="entry name" value="DYNEIN HEAVY CHAIN, CYTOPLASMIC"/>
    <property type="match status" value="1"/>
</dbReference>
<keyword evidence="16" id="KW-1185">Reference proteome</keyword>
<sequence>MPNLKDKKTCVTGRRKEITKELLANLPAVNKDDLINRIVVKPATNEDTEPDPSVVMAQQTYLHEVKKGRFESRQSSLPLLRSIRMRQEEEDSVKAAFRRAENDKSSQDFYGMTNIHDIIKTVPYQDIDKNDYCTVSKRGVMRVMMNEDSDYISLERFDEEFKYFQQLIKIRIFCMFRQWKSFSTWKKNVLRPALEKVRSICLKIDDLLLCRYKIGKLYTLSDFMEFQNTQLKSVVEKLLQYRDSMKRIVMNACKNVFSGANFSIDINKYYKDYSEHLKPSRYKDDVFVEPPEMTYTEQANKKELCRRLTNFIRLVDYLTVNTLHFLTLSSARSFLYQLIKCSHKTPAVQDIVSWLQIVDEAAKSSVNPDKMKKIFVMTHSEDGQSPIFVTEFVMMQQDKLAFDPDELAFQQAIELLITKFQETTLKPMINNKIEKRTCGDGPSLLSILEDNNYIKILFKSIIRTIAEVFEAAYTYADTFADFMQFYTENQDFNAEKLKQENKDVAYFQEALDRYHRQYRMIDVIQNKKSLGLILVDATNFKNQLIPSPLNCLDILHVILPWKARKEADRLTSELQDAEFNLEFQCSTTQDYVNQLVFLEQIQERTLFPSINTVYNCIDKSLGDRDKNVASFNVSLEKDIIELNKELKLLKQQSQNQAILDPDMNIAAVYDVLKALMDKLAELQHKASTFKGYQKSLKVAITKLEDLDDVNDELKLRQLLWDSIMQWDVLVQKWMEASLETLDAEELTSTTLKYLKIVNQLEKGLPPNGVVPKLKEQIEKMKVKLPMVTDLRNPTLKQRHWDAIEAVLEFSFTADEPLTLGKLDQIKAFKHSEAIQEISGQASSEASLESILKKMTLDDCNVNISTIASSHHAKPIKPKVDEWAKQLDIFGKTLEAWLSCQRSWIYFESIFSAPDIQRQLPAESKLFVTVDRSFKDIMRKVYKVPLAIRAGTQPGLLESLQNNNVLLEQIQKCLDAYLESKRVVFPR</sequence>
<dbReference type="eggNOG" id="KOG3595">
    <property type="taxonomic scope" value="Eukaryota"/>
</dbReference>
<dbReference type="HOGENOM" id="CLU_005928_1_0_1"/>
<evidence type="ECO:0000256" key="10">
    <source>
        <dbReference type="ARBA" id="ARBA00023175"/>
    </source>
</evidence>
<keyword evidence="10" id="KW-0505">Motor protein</keyword>
<dbReference type="InterPro" id="IPR042222">
    <property type="entry name" value="Dynein_2_N"/>
</dbReference>
<dbReference type="FunFam" id="1.20.140.100:FF:000004">
    <property type="entry name" value="Dynein axonemal heavy chain 6"/>
    <property type="match status" value="1"/>
</dbReference>
<accession>T1FIC3</accession>
<keyword evidence="3" id="KW-0963">Cytoplasm</keyword>
<evidence type="ECO:0000256" key="2">
    <source>
        <dbReference type="ARBA" id="ARBA00008887"/>
    </source>
</evidence>
<dbReference type="Pfam" id="PF08393">
    <property type="entry name" value="DHC_N2"/>
    <property type="match status" value="1"/>
</dbReference>
<dbReference type="GeneID" id="20208572"/>
<dbReference type="Proteomes" id="UP000015101">
    <property type="component" value="Unassembled WGS sequence"/>
</dbReference>
<dbReference type="EnsemblMetazoa" id="HelroT182551">
    <property type="protein sequence ID" value="HelroP182551"/>
    <property type="gene ID" value="HelroG182551"/>
</dbReference>
<name>T1FIC3_HELRO</name>
<dbReference type="InParanoid" id="T1FIC3"/>
<dbReference type="InterPro" id="IPR013602">
    <property type="entry name" value="Dynein_heavy_linker"/>
</dbReference>
<evidence type="ECO:0000256" key="4">
    <source>
        <dbReference type="ARBA" id="ARBA00022701"/>
    </source>
</evidence>
<dbReference type="GO" id="GO:0030286">
    <property type="term" value="C:dynein complex"/>
    <property type="evidence" value="ECO:0007669"/>
    <property type="project" value="UniProtKB-KW"/>
</dbReference>
<dbReference type="FunFam" id="1.10.287.2620:FF:000001">
    <property type="entry name" value="Cytoplasmic dynein heavy chain 1"/>
    <property type="match status" value="1"/>
</dbReference>
<dbReference type="GO" id="GO:0045505">
    <property type="term" value="F:dynein intermediate chain binding"/>
    <property type="evidence" value="ECO:0007669"/>
    <property type="project" value="InterPro"/>
</dbReference>
<dbReference type="GO" id="GO:0007018">
    <property type="term" value="P:microtubule-based movement"/>
    <property type="evidence" value="ECO:0007669"/>
    <property type="project" value="InterPro"/>
</dbReference>
<dbReference type="OrthoDB" id="5593012at2759"/>
<reference evidence="16" key="1">
    <citation type="submission" date="2012-12" db="EMBL/GenBank/DDBJ databases">
        <authorList>
            <person name="Hellsten U."/>
            <person name="Grimwood J."/>
            <person name="Chapman J.A."/>
            <person name="Shapiro H."/>
            <person name="Aerts A."/>
            <person name="Otillar R.P."/>
            <person name="Terry A.Y."/>
            <person name="Boore J.L."/>
            <person name="Simakov O."/>
            <person name="Marletaz F."/>
            <person name="Cho S.-J."/>
            <person name="Edsinger-Gonzales E."/>
            <person name="Havlak P."/>
            <person name="Kuo D.-H."/>
            <person name="Larsson T."/>
            <person name="Lv J."/>
            <person name="Arendt D."/>
            <person name="Savage R."/>
            <person name="Osoegawa K."/>
            <person name="de Jong P."/>
            <person name="Lindberg D.R."/>
            <person name="Seaver E.C."/>
            <person name="Weisblat D.A."/>
            <person name="Putnam N.H."/>
            <person name="Grigoriev I.V."/>
            <person name="Rokhsar D.S."/>
        </authorList>
    </citation>
    <scope>NUCLEOTIDE SEQUENCE</scope>
</reference>
<keyword evidence="11" id="KW-0206">Cytoskeleton</keyword>
<dbReference type="PANTHER" id="PTHR45703">
    <property type="entry name" value="DYNEIN HEAVY CHAIN"/>
    <property type="match status" value="1"/>
</dbReference>
<dbReference type="GO" id="GO:0005524">
    <property type="term" value="F:ATP binding"/>
    <property type="evidence" value="ECO:0007669"/>
    <property type="project" value="UniProtKB-KW"/>
</dbReference>
<evidence type="ECO:0000256" key="11">
    <source>
        <dbReference type="ARBA" id="ARBA00023212"/>
    </source>
</evidence>
<protein>
    <recommendedName>
        <fullName evidence="13">Dynein heavy chain linker domain-containing protein</fullName>
    </recommendedName>
</protein>
<keyword evidence="9 12" id="KW-0175">Coiled coil</keyword>
<dbReference type="EMBL" id="KB097744">
    <property type="protein sequence ID" value="ESN90842.1"/>
    <property type="molecule type" value="Genomic_DNA"/>
</dbReference>
<dbReference type="RefSeq" id="XP_009031048.1">
    <property type="nucleotide sequence ID" value="XM_009032800.1"/>
</dbReference>
<comment type="similarity">
    <text evidence="2">Belongs to the dynein heavy chain family.</text>
</comment>
<dbReference type="OMA" id="MKETHEY"/>
<evidence type="ECO:0000313" key="14">
    <source>
        <dbReference type="EMBL" id="ESN90842.1"/>
    </source>
</evidence>
<keyword evidence="8" id="KW-0243">Dynein</keyword>
<dbReference type="GO" id="GO:0051959">
    <property type="term" value="F:dynein light intermediate chain binding"/>
    <property type="evidence" value="ECO:0007669"/>
    <property type="project" value="InterPro"/>
</dbReference>
<keyword evidence="7" id="KW-0067">ATP-binding</keyword>
<keyword evidence="4" id="KW-0493">Microtubule</keyword>
<dbReference type="STRING" id="6412.T1FIC3"/>
<dbReference type="GO" id="GO:0005874">
    <property type="term" value="C:microtubule"/>
    <property type="evidence" value="ECO:0007669"/>
    <property type="project" value="UniProtKB-KW"/>
</dbReference>
<evidence type="ECO:0000256" key="8">
    <source>
        <dbReference type="ARBA" id="ARBA00023017"/>
    </source>
</evidence>
<gene>
    <name evidence="15" type="primary">20208572</name>
    <name evidence="14" type="ORF">HELRODRAFT_182551</name>
</gene>
<evidence type="ECO:0000256" key="5">
    <source>
        <dbReference type="ARBA" id="ARBA00022737"/>
    </source>
</evidence>
<evidence type="ECO:0000256" key="1">
    <source>
        <dbReference type="ARBA" id="ARBA00004245"/>
    </source>
</evidence>
<dbReference type="KEGG" id="hro:HELRODRAFT_182551"/>
<organism evidence="15 16">
    <name type="scientific">Helobdella robusta</name>
    <name type="common">Californian leech</name>
    <dbReference type="NCBI Taxonomy" id="6412"/>
    <lineage>
        <taxon>Eukaryota</taxon>
        <taxon>Metazoa</taxon>
        <taxon>Spiralia</taxon>
        <taxon>Lophotrochozoa</taxon>
        <taxon>Annelida</taxon>
        <taxon>Clitellata</taxon>
        <taxon>Hirudinea</taxon>
        <taxon>Rhynchobdellida</taxon>
        <taxon>Glossiphoniidae</taxon>
        <taxon>Helobdella</taxon>
    </lineage>
</organism>
<evidence type="ECO:0000313" key="16">
    <source>
        <dbReference type="Proteomes" id="UP000015101"/>
    </source>
</evidence>
<dbReference type="AlphaFoldDB" id="T1FIC3"/>
<evidence type="ECO:0000256" key="9">
    <source>
        <dbReference type="ARBA" id="ARBA00023054"/>
    </source>
</evidence>
<keyword evidence="6" id="KW-0547">Nucleotide-binding</keyword>
<dbReference type="InterPro" id="IPR026983">
    <property type="entry name" value="DHC"/>
</dbReference>
<feature type="coiled-coil region" evidence="12">
    <location>
        <begin position="632"/>
        <end position="716"/>
    </location>
</feature>
<dbReference type="EMBL" id="AMQM01008246">
    <property type="status" value="NOT_ANNOTATED_CDS"/>
    <property type="molecule type" value="Genomic_DNA"/>
</dbReference>
<reference evidence="14 16" key="2">
    <citation type="journal article" date="2013" name="Nature">
        <title>Insights into bilaterian evolution from three spiralian genomes.</title>
        <authorList>
            <person name="Simakov O."/>
            <person name="Marletaz F."/>
            <person name="Cho S.J."/>
            <person name="Edsinger-Gonzales E."/>
            <person name="Havlak P."/>
            <person name="Hellsten U."/>
            <person name="Kuo D.H."/>
            <person name="Larsson T."/>
            <person name="Lv J."/>
            <person name="Arendt D."/>
            <person name="Savage R."/>
            <person name="Osoegawa K."/>
            <person name="de Jong P."/>
            <person name="Grimwood J."/>
            <person name="Chapman J.A."/>
            <person name="Shapiro H."/>
            <person name="Aerts A."/>
            <person name="Otillar R.P."/>
            <person name="Terry A.Y."/>
            <person name="Boore J.L."/>
            <person name="Grigoriev I.V."/>
            <person name="Lindberg D.R."/>
            <person name="Seaver E.C."/>
            <person name="Weisblat D.A."/>
            <person name="Putnam N.H."/>
            <person name="Rokhsar D.S."/>
        </authorList>
    </citation>
    <scope>NUCLEOTIDE SEQUENCE</scope>
</reference>
<evidence type="ECO:0000256" key="12">
    <source>
        <dbReference type="SAM" id="Coils"/>
    </source>
</evidence>
<keyword evidence="5" id="KW-0677">Repeat</keyword>
<evidence type="ECO:0000259" key="13">
    <source>
        <dbReference type="Pfam" id="PF08393"/>
    </source>
</evidence>
<comment type="subcellular location">
    <subcellularLocation>
        <location evidence="1">Cytoplasm</location>
        <location evidence="1">Cytoskeleton</location>
    </subcellularLocation>
</comment>